<dbReference type="PANTHER" id="PTHR30616">
    <property type="entry name" value="UNCHARACTERIZED PROTEIN YFIH"/>
    <property type="match status" value="1"/>
</dbReference>
<evidence type="ECO:0000256" key="7">
    <source>
        <dbReference type="ARBA" id="ARBA00047989"/>
    </source>
</evidence>
<keyword evidence="6" id="KW-0862">Zinc</keyword>
<evidence type="ECO:0000313" key="11">
    <source>
        <dbReference type="EMBL" id="EWY41140.1"/>
    </source>
</evidence>
<keyword evidence="5" id="KW-0378">Hydrolase</keyword>
<dbReference type="GO" id="GO:0017061">
    <property type="term" value="F:S-methyl-5-thioadenosine phosphorylase activity"/>
    <property type="evidence" value="ECO:0007669"/>
    <property type="project" value="UniProtKB-EC"/>
</dbReference>
<accession>W9H4J2</accession>
<comment type="catalytic activity">
    <reaction evidence="8">
        <text>adenosine + phosphate = alpha-D-ribose 1-phosphate + adenine</text>
        <dbReference type="Rhea" id="RHEA:27642"/>
        <dbReference type="ChEBI" id="CHEBI:16335"/>
        <dbReference type="ChEBI" id="CHEBI:16708"/>
        <dbReference type="ChEBI" id="CHEBI:43474"/>
        <dbReference type="ChEBI" id="CHEBI:57720"/>
        <dbReference type="EC" id="2.4.2.1"/>
    </reaction>
    <physiologicalReaction direction="left-to-right" evidence="8">
        <dbReference type="Rhea" id="RHEA:27643"/>
    </physiologicalReaction>
</comment>
<comment type="caution">
    <text evidence="11">The sequence shown here is derived from an EMBL/GenBank/DDBJ whole genome shotgun (WGS) entry which is preliminary data.</text>
</comment>
<evidence type="ECO:0000256" key="3">
    <source>
        <dbReference type="ARBA" id="ARBA00022679"/>
    </source>
</evidence>
<dbReference type="AlphaFoldDB" id="W9H4J2"/>
<dbReference type="OrthoDB" id="4279at2"/>
<comment type="catalytic activity">
    <reaction evidence="7">
        <text>adenosine + H2O + H(+) = inosine + NH4(+)</text>
        <dbReference type="Rhea" id="RHEA:24408"/>
        <dbReference type="ChEBI" id="CHEBI:15377"/>
        <dbReference type="ChEBI" id="CHEBI:15378"/>
        <dbReference type="ChEBI" id="CHEBI:16335"/>
        <dbReference type="ChEBI" id="CHEBI:17596"/>
        <dbReference type="ChEBI" id="CHEBI:28938"/>
        <dbReference type="EC" id="3.5.4.4"/>
    </reaction>
    <physiologicalReaction direction="left-to-right" evidence="7">
        <dbReference type="Rhea" id="RHEA:24409"/>
    </physiologicalReaction>
</comment>
<dbReference type="NCBIfam" id="TIGR00726">
    <property type="entry name" value="peptidoglycan editing factor PgeF"/>
    <property type="match status" value="1"/>
</dbReference>
<dbReference type="SUPFAM" id="SSF64438">
    <property type="entry name" value="CNF1/YfiH-like putative cysteine hydrolases"/>
    <property type="match status" value="1"/>
</dbReference>
<organism evidence="11 12">
    <name type="scientific">Skermanella stibiiresistens SB22</name>
    <dbReference type="NCBI Taxonomy" id="1385369"/>
    <lineage>
        <taxon>Bacteria</taxon>
        <taxon>Pseudomonadati</taxon>
        <taxon>Pseudomonadota</taxon>
        <taxon>Alphaproteobacteria</taxon>
        <taxon>Rhodospirillales</taxon>
        <taxon>Azospirillaceae</taxon>
        <taxon>Skermanella</taxon>
    </lineage>
</organism>
<dbReference type="GO" id="GO:0016787">
    <property type="term" value="F:hydrolase activity"/>
    <property type="evidence" value="ECO:0007669"/>
    <property type="project" value="UniProtKB-KW"/>
</dbReference>
<keyword evidence="3" id="KW-0808">Transferase</keyword>
<keyword evidence="4" id="KW-0479">Metal-binding</keyword>
<dbReference type="InterPro" id="IPR011324">
    <property type="entry name" value="Cytotoxic_necrot_fac-like_cat"/>
</dbReference>
<gene>
    <name evidence="11" type="ORF">N825_31255</name>
</gene>
<comment type="catalytic activity">
    <reaction evidence="9">
        <text>S-methyl-5'-thioadenosine + phosphate = 5-(methylsulfanyl)-alpha-D-ribose 1-phosphate + adenine</text>
        <dbReference type="Rhea" id="RHEA:11852"/>
        <dbReference type="ChEBI" id="CHEBI:16708"/>
        <dbReference type="ChEBI" id="CHEBI:17509"/>
        <dbReference type="ChEBI" id="CHEBI:43474"/>
        <dbReference type="ChEBI" id="CHEBI:58533"/>
        <dbReference type="EC" id="2.4.2.28"/>
    </reaction>
    <physiologicalReaction direction="left-to-right" evidence="9">
        <dbReference type="Rhea" id="RHEA:11853"/>
    </physiologicalReaction>
</comment>
<evidence type="ECO:0000256" key="10">
    <source>
        <dbReference type="RuleBase" id="RU361274"/>
    </source>
</evidence>
<dbReference type="InterPro" id="IPR003730">
    <property type="entry name" value="Cu_polyphenol_OxRdtase"/>
</dbReference>
<dbReference type="CDD" id="cd16833">
    <property type="entry name" value="YfiH"/>
    <property type="match status" value="1"/>
</dbReference>
<proteinExistence type="inferred from homology"/>
<evidence type="ECO:0000256" key="9">
    <source>
        <dbReference type="ARBA" id="ARBA00049893"/>
    </source>
</evidence>
<evidence type="ECO:0000256" key="2">
    <source>
        <dbReference type="ARBA" id="ARBA00007353"/>
    </source>
</evidence>
<evidence type="ECO:0000256" key="5">
    <source>
        <dbReference type="ARBA" id="ARBA00022801"/>
    </source>
</evidence>
<evidence type="ECO:0000256" key="4">
    <source>
        <dbReference type="ARBA" id="ARBA00022723"/>
    </source>
</evidence>
<dbReference type="STRING" id="1385369.N825_31255"/>
<protein>
    <recommendedName>
        <fullName evidence="10">Purine nucleoside phosphorylase</fullName>
    </recommendedName>
</protein>
<dbReference type="PATRIC" id="fig|1385369.3.peg.1891"/>
<comment type="similarity">
    <text evidence="2 10">Belongs to the purine nucleoside phosphorylase YfiH/LACC1 family.</text>
</comment>
<comment type="catalytic activity">
    <reaction evidence="1">
        <text>inosine + phosphate = alpha-D-ribose 1-phosphate + hypoxanthine</text>
        <dbReference type="Rhea" id="RHEA:27646"/>
        <dbReference type="ChEBI" id="CHEBI:17368"/>
        <dbReference type="ChEBI" id="CHEBI:17596"/>
        <dbReference type="ChEBI" id="CHEBI:43474"/>
        <dbReference type="ChEBI" id="CHEBI:57720"/>
        <dbReference type="EC" id="2.4.2.1"/>
    </reaction>
    <physiologicalReaction direction="left-to-right" evidence="1">
        <dbReference type="Rhea" id="RHEA:27647"/>
    </physiologicalReaction>
</comment>
<evidence type="ECO:0000256" key="1">
    <source>
        <dbReference type="ARBA" id="ARBA00000553"/>
    </source>
</evidence>
<dbReference type="PANTHER" id="PTHR30616:SF2">
    <property type="entry name" value="PURINE NUCLEOSIDE PHOSPHORYLASE LACC1"/>
    <property type="match status" value="1"/>
</dbReference>
<dbReference type="InterPro" id="IPR038371">
    <property type="entry name" value="Cu_polyphenol_OxRdtase_sf"/>
</dbReference>
<dbReference type="Gene3D" id="3.60.140.10">
    <property type="entry name" value="CNF1/YfiH-like putative cysteine hydrolases"/>
    <property type="match status" value="1"/>
</dbReference>
<sequence>MITLGALNDIPTIRHGFFTREGGVSSGIYGSLNCGVGSSDDPANVTENRRRCAAAFDLPADRLMTLYQVHSPDVVTVERPRAAGEPPPRADALVTSTPGIALGILTADCVPILFADAEAGVIGAAHAGWKGAKAGVIEATVQAMTALGASAERIVAAIGPCIAQRSYEVGPEFPGRFLDEDPANADFFAPARREGHSMFDIGGYVSRRLGQAGVGMIQRCPNDTVSEEDRFFSYRRATLRGEPDYGRGMSVIVRQN</sequence>
<dbReference type="RefSeq" id="WP_037449997.1">
    <property type="nucleotide sequence ID" value="NZ_AVFL01000005.1"/>
</dbReference>
<evidence type="ECO:0000256" key="6">
    <source>
        <dbReference type="ARBA" id="ARBA00022833"/>
    </source>
</evidence>
<dbReference type="Pfam" id="PF02578">
    <property type="entry name" value="Cu-oxidase_4"/>
    <property type="match status" value="1"/>
</dbReference>
<keyword evidence="12" id="KW-1185">Reference proteome</keyword>
<evidence type="ECO:0000256" key="8">
    <source>
        <dbReference type="ARBA" id="ARBA00048968"/>
    </source>
</evidence>
<reference evidence="11 12" key="1">
    <citation type="submission" date="2013-08" db="EMBL/GenBank/DDBJ databases">
        <title>The genome sequence of Skermanella stibiiresistens.</title>
        <authorList>
            <person name="Zhu W."/>
            <person name="Wang G."/>
        </authorList>
    </citation>
    <scope>NUCLEOTIDE SEQUENCE [LARGE SCALE GENOMIC DNA]</scope>
    <source>
        <strain evidence="11 12">SB22</strain>
    </source>
</reference>
<name>W9H4J2_9PROT</name>
<dbReference type="Proteomes" id="UP000019486">
    <property type="component" value="Unassembled WGS sequence"/>
</dbReference>
<evidence type="ECO:0000313" key="12">
    <source>
        <dbReference type="Proteomes" id="UP000019486"/>
    </source>
</evidence>
<dbReference type="EMBL" id="AVFL01000005">
    <property type="protein sequence ID" value="EWY41140.1"/>
    <property type="molecule type" value="Genomic_DNA"/>
</dbReference>
<dbReference type="GO" id="GO:0005507">
    <property type="term" value="F:copper ion binding"/>
    <property type="evidence" value="ECO:0007669"/>
    <property type="project" value="TreeGrafter"/>
</dbReference>